<name>A0A1Z4BR58_9FLAO</name>
<gene>
    <name evidence="1" type="ORF">CBG49_11785</name>
</gene>
<reference evidence="2" key="1">
    <citation type="submission" date="2017-06" db="EMBL/GenBank/DDBJ databases">
        <title>Complete genome sequence of Capnocytophaga sp. KCOM 1579 (=ChDC OS43) isolated from a human refractory periapical abscess lesion.</title>
        <authorList>
            <person name="Kook J.-K."/>
            <person name="Park S.-N."/>
            <person name="Lim Y.K."/>
            <person name="Roh H."/>
        </authorList>
    </citation>
    <scope>NUCLEOTIDE SEQUENCE [LARGE SCALE GENOMIC DNA]</scope>
    <source>
        <strain evidence="2">ChDC OS43</strain>
    </source>
</reference>
<evidence type="ECO:0000313" key="2">
    <source>
        <dbReference type="Proteomes" id="UP000197007"/>
    </source>
</evidence>
<dbReference type="AlphaFoldDB" id="A0A1Z4BR58"/>
<evidence type="ECO:0000313" key="1">
    <source>
        <dbReference type="EMBL" id="ASF43703.1"/>
    </source>
</evidence>
<evidence type="ECO:0008006" key="3">
    <source>
        <dbReference type="Google" id="ProtNLM"/>
    </source>
</evidence>
<keyword evidence="2" id="KW-1185">Reference proteome</keyword>
<organism evidence="1 2">
    <name type="scientific">Capnocytophaga endodontalis</name>
    <dbReference type="NCBI Taxonomy" id="2708117"/>
    <lineage>
        <taxon>Bacteria</taxon>
        <taxon>Pseudomonadati</taxon>
        <taxon>Bacteroidota</taxon>
        <taxon>Flavobacteriia</taxon>
        <taxon>Flavobacteriales</taxon>
        <taxon>Flavobacteriaceae</taxon>
        <taxon>Capnocytophaga</taxon>
    </lineage>
</organism>
<dbReference type="KEGG" id="capn:CBG49_11785"/>
<accession>A0A1Z4BR58</accession>
<dbReference type="Proteomes" id="UP000197007">
    <property type="component" value="Chromosome"/>
</dbReference>
<dbReference type="EMBL" id="CP022022">
    <property type="protein sequence ID" value="ASF43703.1"/>
    <property type="molecule type" value="Genomic_DNA"/>
</dbReference>
<proteinExistence type="predicted"/>
<sequence>MAEITERLADSEEKEELLALKEKAIDLLKENNFACDESNPKEVATSLRHFIDVYKEQKVTTDTLAYDKVDLAYGLGELFANAVMNFYQWEYFYLDKGNDVAGFAVVNPNKKWYIFVHHYLYDLLFDEEKENNLLLNFNMLEASVLTPYEKPNQKYIGLS</sequence>
<protein>
    <recommendedName>
        <fullName evidence="3">DUF3806 domain-containing protein</fullName>
    </recommendedName>
</protein>
<dbReference type="RefSeq" id="WP_088594625.1">
    <property type="nucleotide sequence ID" value="NZ_CP022022.1"/>
</dbReference>